<dbReference type="AlphaFoldDB" id="A0A146G9S6"/>
<feature type="transmembrane region" description="Helical" evidence="1">
    <location>
        <begin position="60"/>
        <end position="78"/>
    </location>
</feature>
<keyword evidence="1" id="KW-0472">Membrane</keyword>
<evidence type="ECO:0000313" key="3">
    <source>
        <dbReference type="Proteomes" id="UP000076023"/>
    </source>
</evidence>
<dbReference type="STRING" id="690879.TSACC_22615"/>
<reference evidence="3" key="1">
    <citation type="journal article" date="2017" name="Genome Announc.">
        <title>Draft Genome Sequence of Terrimicrobium sacchariphilum NM-5T, a Facultative Anaerobic Soil Bacterium of the Class Spartobacteria.</title>
        <authorList>
            <person name="Qiu Y.L."/>
            <person name="Tourlousse D.M."/>
            <person name="Matsuura N."/>
            <person name="Ohashi A."/>
            <person name="Sekiguchi Y."/>
        </authorList>
    </citation>
    <scope>NUCLEOTIDE SEQUENCE [LARGE SCALE GENOMIC DNA]</scope>
    <source>
        <strain evidence="3">NM-5</strain>
    </source>
</reference>
<accession>A0A146G9S6</accession>
<keyword evidence="1" id="KW-0812">Transmembrane</keyword>
<dbReference type="OrthoDB" id="199722at2"/>
<keyword evidence="3" id="KW-1185">Reference proteome</keyword>
<protein>
    <submittedName>
        <fullName evidence="2">Uncharacterized protein</fullName>
    </submittedName>
</protein>
<keyword evidence="1" id="KW-1133">Transmembrane helix</keyword>
<dbReference type="Proteomes" id="UP000076023">
    <property type="component" value="Unassembled WGS sequence"/>
</dbReference>
<dbReference type="RefSeq" id="WP_153811427.1">
    <property type="nucleotide sequence ID" value="NZ_BDCO01000002.1"/>
</dbReference>
<sequence length="87" mass="8981">MAKILTILAAVTAVAVIGAWAVLGANRGWTKTSVGIQKIDPVTEIAFTEYESRFVPGVDFLAVGLGGAIGLGVIALVISKIQSTKKP</sequence>
<name>A0A146G9S6_TERSA</name>
<dbReference type="EMBL" id="BDCO01000002">
    <property type="protein sequence ID" value="GAT34191.1"/>
    <property type="molecule type" value="Genomic_DNA"/>
</dbReference>
<evidence type="ECO:0000256" key="1">
    <source>
        <dbReference type="SAM" id="Phobius"/>
    </source>
</evidence>
<evidence type="ECO:0000313" key="2">
    <source>
        <dbReference type="EMBL" id="GAT34191.1"/>
    </source>
</evidence>
<dbReference type="InParanoid" id="A0A146G9S6"/>
<comment type="caution">
    <text evidence="2">The sequence shown here is derived from an EMBL/GenBank/DDBJ whole genome shotgun (WGS) entry which is preliminary data.</text>
</comment>
<organism evidence="2 3">
    <name type="scientific">Terrimicrobium sacchariphilum</name>
    <dbReference type="NCBI Taxonomy" id="690879"/>
    <lineage>
        <taxon>Bacteria</taxon>
        <taxon>Pseudomonadati</taxon>
        <taxon>Verrucomicrobiota</taxon>
        <taxon>Terrimicrobiia</taxon>
        <taxon>Terrimicrobiales</taxon>
        <taxon>Terrimicrobiaceae</taxon>
        <taxon>Terrimicrobium</taxon>
    </lineage>
</organism>
<proteinExistence type="predicted"/>
<gene>
    <name evidence="2" type="ORF">TSACC_22615</name>
</gene>